<comment type="caution">
    <text evidence="2">The sequence shown here is derived from an EMBL/GenBank/DDBJ whole genome shotgun (WGS) entry which is preliminary data.</text>
</comment>
<gene>
    <name evidence="2" type="ORF">R3P38DRAFT_2803836</name>
</gene>
<organism evidence="2 3">
    <name type="scientific">Favolaschia claudopus</name>
    <dbReference type="NCBI Taxonomy" id="2862362"/>
    <lineage>
        <taxon>Eukaryota</taxon>
        <taxon>Fungi</taxon>
        <taxon>Dikarya</taxon>
        <taxon>Basidiomycota</taxon>
        <taxon>Agaricomycotina</taxon>
        <taxon>Agaricomycetes</taxon>
        <taxon>Agaricomycetidae</taxon>
        <taxon>Agaricales</taxon>
        <taxon>Marasmiineae</taxon>
        <taxon>Mycenaceae</taxon>
        <taxon>Favolaschia</taxon>
    </lineage>
</organism>
<name>A0AAV9ZSL3_9AGAR</name>
<dbReference type="SUPFAM" id="SSF53098">
    <property type="entry name" value="Ribonuclease H-like"/>
    <property type="match status" value="1"/>
</dbReference>
<sequence>MPPKLGDIWTVFHKSSDKPNGSHHRATHWRCIDAERPSTEAIDIEFEDDWNLMKKEAWFSAALESALAQGKDVNGEKGAMAAHLRRCEHATAEEKAMAVRISPTKKEKEEAQKGKGKRKQADGDEKGADADDESVGGSGGGKKRKLVQAVEASFSQSQLKVFRGIEVPFSADHKHAIAQQTLRATQSANLPERWTEDPEVMKLFLMMRSKAMEVIPSRRELGGTDGWRTNRRDAVGGVTLTHNFKTLLVDILRTNKLLKDGESMKIMFGDMIDKAEAELMCFVIAFLTDNDGGSKKGRLLLAAARPYLLTFACCAHQGQLILGDYLRENEDAATLIGELIDFVNWLNNHDKVRAIFDTQQQELSGKILAYILPNLTRWTTHLIAAIRFSLLKAPIRAAVLNHRDAIVKAQVGAETNARKKMALQDDAIHHCTTPTDYHPRFRAHMLSAQSDHVRPDQFFLALAGLFLRFRGFSTRSKASERGLGQRMCKRIEKRFKELDQVVFVLALILNPFERLSRFGDKAQIDVFKLSTELITLFKRMKSRPPKTPYTAAEQQEFDSTLKATLQVVNTAFMQYLSATGPFESWFLADSHQKASYETIHGNDPLPFWEMLKVNAAVLPLAQFAQLLLRLVKNKKRNRLTLKKMEQQAKVTRFIREEQKAEGLVEERGGRKNHEDSRLRTLLSVPRYADAILSDTDDSEDEGQKKSVVVRSSAAWRKQVADWQAEMQELDTASDDDNDGDSDKDLPANVPFPTTGRRRTQRSWFPTTLESLFGGVIENPFTLSRRERVVSEESLYMELLAAEHSGEEPDDGALEGSDDNYEG</sequence>
<reference evidence="2 3" key="1">
    <citation type="journal article" date="2024" name="J Genomics">
        <title>Draft genome sequencing and assembly of Favolaschia claudopus CIRM-BRFM 2984 isolated from oak limbs.</title>
        <authorList>
            <person name="Navarro D."/>
            <person name="Drula E."/>
            <person name="Chaduli D."/>
            <person name="Cazenave R."/>
            <person name="Ahrendt S."/>
            <person name="Wang J."/>
            <person name="Lipzen A."/>
            <person name="Daum C."/>
            <person name="Barry K."/>
            <person name="Grigoriev I.V."/>
            <person name="Favel A."/>
            <person name="Rosso M.N."/>
            <person name="Martin F."/>
        </authorList>
    </citation>
    <scope>NUCLEOTIDE SEQUENCE [LARGE SCALE GENOMIC DNA]</scope>
    <source>
        <strain evidence="2 3">CIRM-BRFM 2984</strain>
    </source>
</reference>
<dbReference type="AlphaFoldDB" id="A0AAV9ZSL3"/>
<keyword evidence="3" id="KW-1185">Reference proteome</keyword>
<dbReference type="InterPro" id="IPR012337">
    <property type="entry name" value="RNaseH-like_sf"/>
</dbReference>
<accession>A0AAV9ZSL3</accession>
<feature type="compositionally biased region" description="Basic and acidic residues" evidence="1">
    <location>
        <begin position="104"/>
        <end position="129"/>
    </location>
</feature>
<dbReference type="EMBL" id="JAWWNJ010000117">
    <property type="protein sequence ID" value="KAK6991542.1"/>
    <property type="molecule type" value="Genomic_DNA"/>
</dbReference>
<dbReference type="Proteomes" id="UP001362999">
    <property type="component" value="Unassembled WGS sequence"/>
</dbReference>
<protein>
    <submittedName>
        <fullName evidence="2">DUF659 domain-containing protein</fullName>
    </submittedName>
</protein>
<feature type="region of interest" description="Disordered" evidence="1">
    <location>
        <begin position="93"/>
        <end position="143"/>
    </location>
</feature>
<feature type="compositionally biased region" description="Acidic residues" evidence="1">
    <location>
        <begin position="807"/>
        <end position="822"/>
    </location>
</feature>
<feature type="region of interest" description="Disordered" evidence="1">
    <location>
        <begin position="731"/>
        <end position="762"/>
    </location>
</feature>
<evidence type="ECO:0000313" key="3">
    <source>
        <dbReference type="Proteomes" id="UP001362999"/>
    </source>
</evidence>
<proteinExistence type="predicted"/>
<feature type="region of interest" description="Disordered" evidence="1">
    <location>
        <begin position="799"/>
        <end position="822"/>
    </location>
</feature>
<evidence type="ECO:0000313" key="2">
    <source>
        <dbReference type="EMBL" id="KAK6991542.1"/>
    </source>
</evidence>
<evidence type="ECO:0000256" key="1">
    <source>
        <dbReference type="SAM" id="MobiDB-lite"/>
    </source>
</evidence>